<dbReference type="GO" id="GO:0006508">
    <property type="term" value="P:proteolysis"/>
    <property type="evidence" value="ECO:0007669"/>
    <property type="project" value="InterPro"/>
</dbReference>
<dbReference type="EC" id="3.4.16.4" evidence="3"/>
<comment type="caution">
    <text evidence="3">The sequence shown here is derived from an EMBL/GenBank/DDBJ whole genome shotgun (WGS) entry which is preliminary data.</text>
</comment>
<dbReference type="Proteomes" id="UP000322244">
    <property type="component" value="Unassembled WGS sequence"/>
</dbReference>
<comment type="similarity">
    <text evidence="1">Belongs to the peptidase S13 family.</text>
</comment>
<dbReference type="AlphaFoldDB" id="A0A5A7SF45"/>
<organism evidence="3 4">
    <name type="scientific">Antrihabitans cavernicola</name>
    <dbReference type="NCBI Taxonomy" id="2495913"/>
    <lineage>
        <taxon>Bacteria</taxon>
        <taxon>Bacillati</taxon>
        <taxon>Actinomycetota</taxon>
        <taxon>Actinomycetes</taxon>
        <taxon>Mycobacteriales</taxon>
        <taxon>Nocardiaceae</taxon>
        <taxon>Antrihabitans</taxon>
    </lineage>
</organism>
<evidence type="ECO:0000256" key="1">
    <source>
        <dbReference type="ARBA" id="ARBA00006096"/>
    </source>
</evidence>
<evidence type="ECO:0000313" key="3">
    <source>
        <dbReference type="EMBL" id="KAA0024059.1"/>
    </source>
</evidence>
<evidence type="ECO:0000313" key="4">
    <source>
        <dbReference type="Proteomes" id="UP000322244"/>
    </source>
</evidence>
<dbReference type="InterPro" id="IPR000667">
    <property type="entry name" value="Peptidase_S13"/>
</dbReference>
<keyword evidence="2 3" id="KW-0378">Hydrolase</keyword>
<dbReference type="PANTHER" id="PTHR30023">
    <property type="entry name" value="D-ALANYL-D-ALANINE CARBOXYPEPTIDASE"/>
    <property type="match status" value="1"/>
</dbReference>
<dbReference type="Pfam" id="PF02113">
    <property type="entry name" value="Peptidase_S13"/>
    <property type="match status" value="1"/>
</dbReference>
<reference evidence="3 4" key="1">
    <citation type="submission" date="2019-07" db="EMBL/GenBank/DDBJ databases">
        <title>Rhodococcus cavernicolus sp. nov., isolated from a cave.</title>
        <authorList>
            <person name="Lee S.D."/>
        </authorList>
    </citation>
    <scope>NUCLEOTIDE SEQUENCE [LARGE SCALE GENOMIC DNA]</scope>
    <source>
        <strain evidence="3 4">C1-24</strain>
    </source>
</reference>
<dbReference type="OrthoDB" id="9802627at2"/>
<accession>A0A5A7SF45</accession>
<dbReference type="PANTHER" id="PTHR30023:SF0">
    <property type="entry name" value="PENICILLIN-SENSITIVE CARBOXYPEPTIDASE A"/>
    <property type="match status" value="1"/>
</dbReference>
<dbReference type="InterPro" id="IPR012338">
    <property type="entry name" value="Beta-lactam/transpept-like"/>
</dbReference>
<dbReference type="EMBL" id="VLNY01000002">
    <property type="protein sequence ID" value="KAA0024059.1"/>
    <property type="molecule type" value="Genomic_DNA"/>
</dbReference>
<sequence length="536" mass="55586">MKRRAFLAGIGVTVVAASCSSNSTPTASSKNIPDAISAILRKPRYAQAKWSLLVADVSTGETLYELDADRMALTGSTRKLFSVGTALNALGADHRVTTPVHRLGTVDAGVLNGNLVLVGNGDLTFGGRRIDANTVQYTDFDHNDANALGTAILTPQDPLYGVTELAKQVKASGINAVNGDVVIDDRLFTPYRVPNGNLLITPILLNENMVDVTVDPTQPGQPARLDYRPRTAALAVTGAITTGPADSTSSVALSDQGRIECVGSPGCGGSVSGDIPAGYKAPLTGSETFVGTFRIDDPASFARTAFIEALAAQGVTVTAPAVAKNPPPPATTSYSDDTRVASFESAPLRQDARLILKVSLNLGANLALSLFGLSKGRNTIQGALAAERQSLIDQYGVDGNQFSFPTNGSGTPDSQAAPRALVRLLTAMAKTPVAADFQSALPIMGVDGSLAHTGQTLAGKGHVFAKPGTTIMPGADGETLELEAQNLAGYIETKSGRTVAYAVMVNDAGPVLNIADDVGAVFEDEGEISSIIYETL</sequence>
<dbReference type="NCBIfam" id="TIGR00666">
    <property type="entry name" value="PBP4"/>
    <property type="match status" value="1"/>
</dbReference>
<gene>
    <name evidence="3" type="primary">dacB</name>
    <name evidence="3" type="ORF">FOY51_05700</name>
</gene>
<dbReference type="RefSeq" id="WP_149429219.1">
    <property type="nucleotide sequence ID" value="NZ_VLNY01000002.1"/>
</dbReference>
<name>A0A5A7SF45_9NOCA</name>
<keyword evidence="3" id="KW-0121">Carboxypeptidase</keyword>
<dbReference type="GO" id="GO:0009002">
    <property type="term" value="F:serine-type D-Ala-D-Ala carboxypeptidase activity"/>
    <property type="evidence" value="ECO:0007669"/>
    <property type="project" value="UniProtKB-EC"/>
</dbReference>
<dbReference type="Gene3D" id="3.50.80.20">
    <property type="entry name" value="D-Ala-D-Ala carboxypeptidase C, peptidase S13"/>
    <property type="match status" value="1"/>
</dbReference>
<keyword evidence="4" id="KW-1185">Reference proteome</keyword>
<dbReference type="Gene3D" id="3.40.710.10">
    <property type="entry name" value="DD-peptidase/beta-lactamase superfamily"/>
    <property type="match status" value="2"/>
</dbReference>
<keyword evidence="3" id="KW-0645">Protease</keyword>
<dbReference type="SUPFAM" id="SSF56601">
    <property type="entry name" value="beta-lactamase/transpeptidase-like"/>
    <property type="match status" value="1"/>
</dbReference>
<dbReference type="GO" id="GO:0000270">
    <property type="term" value="P:peptidoglycan metabolic process"/>
    <property type="evidence" value="ECO:0007669"/>
    <property type="project" value="TreeGrafter"/>
</dbReference>
<protein>
    <submittedName>
        <fullName evidence="3">D-alanyl-D-alanine carboxypeptidase/D-alanyl-D-alanine-endopeptidase</fullName>
        <ecNumber evidence="3">3.4.16.4</ecNumber>
    </submittedName>
</protein>
<dbReference type="PROSITE" id="PS51257">
    <property type="entry name" value="PROKAR_LIPOPROTEIN"/>
    <property type="match status" value="1"/>
</dbReference>
<evidence type="ECO:0000256" key="2">
    <source>
        <dbReference type="ARBA" id="ARBA00022801"/>
    </source>
</evidence>
<proteinExistence type="inferred from homology"/>